<evidence type="ECO:0000256" key="2">
    <source>
        <dbReference type="ARBA" id="ARBA00004584"/>
    </source>
</evidence>
<dbReference type="GO" id="GO:0005654">
    <property type="term" value="C:nucleoplasm"/>
    <property type="evidence" value="ECO:0007669"/>
    <property type="project" value="TreeGrafter"/>
</dbReference>
<reference evidence="7" key="2">
    <citation type="submission" date="2025-08" db="UniProtKB">
        <authorList>
            <consortium name="Ensembl"/>
        </authorList>
    </citation>
    <scope>IDENTIFICATION</scope>
</reference>
<comment type="subcellular location">
    <subcellularLocation>
        <location evidence="2">Chromosome</location>
        <location evidence="2">Centromere</location>
    </subcellularLocation>
    <subcellularLocation>
        <location evidence="1">Nucleus</location>
    </subcellularLocation>
</comment>
<protein>
    <submittedName>
        <fullName evidence="7">Centromere protein N</fullName>
    </submittedName>
</protein>
<dbReference type="Proteomes" id="UP000694397">
    <property type="component" value="Chromosome 11"/>
</dbReference>
<dbReference type="AlphaFoldDB" id="A0A8C9RFU8"/>
<dbReference type="RefSeq" id="XP_018618943.1">
    <property type="nucleotide sequence ID" value="XM_018763427.2"/>
</dbReference>
<accession>A0A8C9RFU8</accession>
<dbReference type="PANTHER" id="PTHR46790">
    <property type="entry name" value="CENTROMERE PROTEIN N"/>
    <property type="match status" value="1"/>
</dbReference>
<evidence type="ECO:0000256" key="6">
    <source>
        <dbReference type="ARBA" id="ARBA00023328"/>
    </source>
</evidence>
<comment type="similarity">
    <text evidence="3">Belongs to the CENP-N/CHL4 family.</text>
</comment>
<sequence length="344" mass="39603">MEDVAKELLSRLVRRIPLVRLRHVLGRWERLSKTQLLSLDFTQPKWALCENLLSLCEENEIAVKDLTEIEMLYRSEYPDQGVWHVFQLVDTSEESLSSDFMHFRDQFKANLKDLINHVSIKMKKLEDESVWIRIAWGGNFSRPNHLKPTYVVHHLQTPYVFVSSLANKHKPLLFQALALSAHCGSVKDVNLSGRCLTALRDLSMRQYKQVFPSRHQKRLEERDLLPNPSIENEHIKLAEYKQQVASEVFGDGVLPKLETAVYKLETKYREHGSENLARRDEPFRGVVKFSSSNLLESLKYCVSSGMASTPVTPLLSSITHKGRNYFVIKDKQHGSVPNTSASKF</sequence>
<dbReference type="GO" id="GO:0000775">
    <property type="term" value="C:chromosome, centromeric region"/>
    <property type="evidence" value="ECO:0007669"/>
    <property type="project" value="UniProtKB-SubCell"/>
</dbReference>
<dbReference type="InterPro" id="IPR052011">
    <property type="entry name" value="CENP-NAC/CAD_complex"/>
</dbReference>
<evidence type="ECO:0000313" key="7">
    <source>
        <dbReference type="Ensembl" id="ENSSFOP00015011535.1"/>
    </source>
</evidence>
<reference evidence="7 8" key="1">
    <citation type="submission" date="2019-04" db="EMBL/GenBank/DDBJ databases">
        <authorList>
            <consortium name="Wellcome Sanger Institute Data Sharing"/>
        </authorList>
    </citation>
    <scope>NUCLEOTIDE SEQUENCE [LARGE SCALE GENOMIC DNA]</scope>
</reference>
<dbReference type="PANTHER" id="PTHR46790:SF1">
    <property type="entry name" value="CENTROMERE PROTEIN N"/>
    <property type="match status" value="1"/>
</dbReference>
<evidence type="ECO:0000256" key="3">
    <source>
        <dbReference type="ARBA" id="ARBA00005566"/>
    </source>
</evidence>
<dbReference type="GO" id="GO:0007059">
    <property type="term" value="P:chromosome segregation"/>
    <property type="evidence" value="ECO:0007669"/>
    <property type="project" value="InterPro"/>
</dbReference>
<proteinExistence type="inferred from homology"/>
<keyword evidence="6" id="KW-0137">Centromere</keyword>
<keyword evidence="8" id="KW-1185">Reference proteome</keyword>
<dbReference type="KEGG" id="sfm:108941000"/>
<evidence type="ECO:0000313" key="8">
    <source>
        <dbReference type="Proteomes" id="UP000694397"/>
    </source>
</evidence>
<dbReference type="Pfam" id="PF05238">
    <property type="entry name" value="CENP-N"/>
    <property type="match status" value="2"/>
</dbReference>
<organism evidence="7 8">
    <name type="scientific">Scleropages formosus</name>
    <name type="common">Asian bonytongue</name>
    <name type="synonym">Osteoglossum formosum</name>
    <dbReference type="NCBI Taxonomy" id="113540"/>
    <lineage>
        <taxon>Eukaryota</taxon>
        <taxon>Metazoa</taxon>
        <taxon>Chordata</taxon>
        <taxon>Craniata</taxon>
        <taxon>Vertebrata</taxon>
        <taxon>Euteleostomi</taxon>
        <taxon>Actinopterygii</taxon>
        <taxon>Neopterygii</taxon>
        <taxon>Teleostei</taxon>
        <taxon>Osteoglossocephala</taxon>
        <taxon>Osteoglossomorpha</taxon>
        <taxon>Osteoglossiformes</taxon>
        <taxon>Osteoglossidae</taxon>
        <taxon>Scleropages</taxon>
    </lineage>
</organism>
<dbReference type="Ensembl" id="ENSSFOT00015011685.2">
    <property type="protein sequence ID" value="ENSSFOP00015011535.1"/>
    <property type="gene ID" value="ENSSFOG00015007436.2"/>
</dbReference>
<evidence type="ECO:0000256" key="1">
    <source>
        <dbReference type="ARBA" id="ARBA00004123"/>
    </source>
</evidence>
<dbReference type="InterPro" id="IPR007902">
    <property type="entry name" value="Chl4/mis15/CENP-N"/>
</dbReference>
<keyword evidence="4" id="KW-0158">Chromosome</keyword>
<dbReference type="OrthoDB" id="6585699at2759"/>
<reference evidence="7" key="3">
    <citation type="submission" date="2025-09" db="UniProtKB">
        <authorList>
            <consortium name="Ensembl"/>
        </authorList>
    </citation>
    <scope>IDENTIFICATION</scope>
</reference>
<keyword evidence="5" id="KW-0539">Nucleus</keyword>
<dbReference type="CTD" id="55839"/>
<dbReference type="GeneID" id="108941000"/>
<evidence type="ECO:0000256" key="4">
    <source>
        <dbReference type="ARBA" id="ARBA00022454"/>
    </source>
</evidence>
<evidence type="ECO:0000256" key="5">
    <source>
        <dbReference type="ARBA" id="ARBA00023242"/>
    </source>
</evidence>
<dbReference type="GO" id="GO:0034080">
    <property type="term" value="P:CENP-A containing chromatin assembly"/>
    <property type="evidence" value="ECO:0007669"/>
    <property type="project" value="InterPro"/>
</dbReference>
<gene>
    <name evidence="7" type="primary">cenpn</name>
</gene>
<dbReference type="GeneTree" id="ENSGT00390000004738"/>
<name>A0A8C9RFU8_SCLFO</name>